<dbReference type="RefSeq" id="WP_189176939.1">
    <property type="nucleotide sequence ID" value="NZ_BMNG01000018.1"/>
</dbReference>
<reference evidence="2" key="1">
    <citation type="journal article" date="2019" name="Int. J. Syst. Evol. Microbiol.">
        <title>The Global Catalogue of Microorganisms (GCM) 10K type strain sequencing project: providing services to taxonomists for standard genome sequencing and annotation.</title>
        <authorList>
            <consortium name="The Broad Institute Genomics Platform"/>
            <consortium name="The Broad Institute Genome Sequencing Center for Infectious Disease"/>
            <person name="Wu L."/>
            <person name="Ma J."/>
        </authorList>
    </citation>
    <scope>NUCLEOTIDE SEQUENCE [LARGE SCALE GENOMIC DNA]</scope>
    <source>
        <strain evidence="2">CGMCC 4.7349</strain>
    </source>
</reference>
<evidence type="ECO:0000313" key="1">
    <source>
        <dbReference type="EMBL" id="GGO55861.1"/>
    </source>
</evidence>
<name>A0ABQ2MQ60_9ACTN</name>
<proteinExistence type="predicted"/>
<sequence length="311" mass="34440">MDTYYAPLSGLIPEGFSEPAQAGPYGMVPRKWEVSLFDWAELGSKHKLHIPYTVGDMRLKSCNLELAIAAESIEDAQGKIAPFHVMMYARGFHPFSVQFISSHSVNEYAGICSRKSSYGTDLLPEGLRVGITSDTASVEIWGAPYSSGSSIRREALNRSITPNLFVQVADDVEKWTVLRDRYPVCLFLERVLTSSPVVSDVGQSLLHVWTGLESIFPKVQSEVSFRLALYLAQLQSPLGDRQDFFQRAKRSYGDRSKVAHGGAIKAKGGVDPWMEAWIILTHTVCAILERRSVPTEEELIQELLVAADASG</sequence>
<keyword evidence="2" id="KW-1185">Reference proteome</keyword>
<organism evidence="1 2">
    <name type="scientific">Streptomyces lasiicapitis</name>
    <dbReference type="NCBI Taxonomy" id="1923961"/>
    <lineage>
        <taxon>Bacteria</taxon>
        <taxon>Bacillati</taxon>
        <taxon>Actinomycetota</taxon>
        <taxon>Actinomycetes</taxon>
        <taxon>Kitasatosporales</taxon>
        <taxon>Streptomycetaceae</taxon>
        <taxon>Streptomyces</taxon>
    </lineage>
</organism>
<evidence type="ECO:0008006" key="3">
    <source>
        <dbReference type="Google" id="ProtNLM"/>
    </source>
</evidence>
<accession>A0ABQ2MQ60</accession>
<comment type="caution">
    <text evidence="1">The sequence shown here is derived from an EMBL/GenBank/DDBJ whole genome shotgun (WGS) entry which is preliminary data.</text>
</comment>
<evidence type="ECO:0000313" key="2">
    <source>
        <dbReference type="Proteomes" id="UP000656881"/>
    </source>
</evidence>
<dbReference type="EMBL" id="BMNG01000018">
    <property type="protein sequence ID" value="GGO55861.1"/>
    <property type="molecule type" value="Genomic_DNA"/>
</dbReference>
<dbReference type="Proteomes" id="UP000656881">
    <property type="component" value="Unassembled WGS sequence"/>
</dbReference>
<gene>
    <name evidence="1" type="ORF">GCM10012286_68980</name>
</gene>
<protein>
    <recommendedName>
        <fullName evidence="3">Apea-like HEPN domain-containing protein</fullName>
    </recommendedName>
</protein>